<proteinExistence type="predicted"/>
<reference evidence="3" key="1">
    <citation type="submission" date="2022-12" db="EMBL/GenBank/DDBJ databases">
        <title>Marinomonas 15G1-11 sp. nov, isolated from marine algae.</title>
        <authorList>
            <person name="Butt M."/>
            <person name="Choi D.G."/>
            <person name="Kim J.M."/>
            <person name="Lee J.K."/>
            <person name="Baek J.H."/>
            <person name="Jeon C.O."/>
        </authorList>
    </citation>
    <scope>NUCLEOTIDE SEQUENCE</scope>
    <source>
        <strain evidence="3">15G1-11</strain>
    </source>
</reference>
<feature type="chain" id="PRO_5046547470" evidence="2">
    <location>
        <begin position="23"/>
        <end position="323"/>
    </location>
</feature>
<organism evidence="3 4">
    <name type="scientific">Marinomonas phaeophyticola</name>
    <dbReference type="NCBI Taxonomy" id="3004091"/>
    <lineage>
        <taxon>Bacteria</taxon>
        <taxon>Pseudomonadati</taxon>
        <taxon>Pseudomonadota</taxon>
        <taxon>Gammaproteobacteria</taxon>
        <taxon>Oceanospirillales</taxon>
        <taxon>Oceanospirillaceae</taxon>
        <taxon>Marinomonas</taxon>
    </lineage>
</organism>
<sequence>MRKTLITSMAMASIAFSGSAFSAWTGWNIHNQNYPITDALESFMENAEKVTDGRVGGTLYNGGVLGSQGDAIQMMQIGSIQFAGFSLGPMGTAIPEANIVSLPFIFKNVDHMHRVLDGPFGERLSDAMSKYGIMSLGWYDAGSRSFYNNAKPIVNPSDVEGMKFRVMNNELYVGMIEALGGNATPMAFNEVYQSLKTGVVDGAENNPPSYESTNHYEVAKYYSLSHHLIIPECLCVSTKAWNELSSEDQTALKVEAKKSVAMQRGLWSKREAQSRSIVEKAGVEFNEVADITAFSSAMKPVYAKAIKETPVLASYIETIQSID</sequence>
<evidence type="ECO:0000256" key="1">
    <source>
        <dbReference type="ARBA" id="ARBA00022729"/>
    </source>
</evidence>
<dbReference type="Pfam" id="PF03480">
    <property type="entry name" value="DctP"/>
    <property type="match status" value="1"/>
</dbReference>
<dbReference type="EMBL" id="JAPUBN010000003">
    <property type="protein sequence ID" value="MCZ2720160.1"/>
    <property type="molecule type" value="Genomic_DNA"/>
</dbReference>
<dbReference type="Gene3D" id="3.40.190.170">
    <property type="entry name" value="Bacterial extracellular solute-binding protein, family 7"/>
    <property type="match status" value="1"/>
</dbReference>
<evidence type="ECO:0000313" key="3">
    <source>
        <dbReference type="EMBL" id="MCZ2720160.1"/>
    </source>
</evidence>
<protein>
    <submittedName>
        <fullName evidence="3">TRAP transporter substrate-binding protein</fullName>
    </submittedName>
</protein>
<dbReference type="PIRSF" id="PIRSF006470">
    <property type="entry name" value="DctB"/>
    <property type="match status" value="1"/>
</dbReference>
<dbReference type="NCBIfam" id="TIGR00787">
    <property type="entry name" value="dctP"/>
    <property type="match status" value="1"/>
</dbReference>
<accession>A0ABT4JP58</accession>
<dbReference type="PANTHER" id="PTHR33376:SF2">
    <property type="entry name" value="DICARBOXYLATE-BINDING PERIPLASMIC PROTEIN"/>
    <property type="match status" value="1"/>
</dbReference>
<dbReference type="InterPro" id="IPR004682">
    <property type="entry name" value="TRAP_DctP"/>
</dbReference>
<keyword evidence="1 2" id="KW-0732">Signal</keyword>
<comment type="caution">
    <text evidence="3">The sequence shown here is derived from an EMBL/GenBank/DDBJ whole genome shotgun (WGS) entry which is preliminary data.</text>
</comment>
<dbReference type="CDD" id="cd13671">
    <property type="entry name" value="PBP2_TRAP_SBP_like_3"/>
    <property type="match status" value="1"/>
</dbReference>
<evidence type="ECO:0000256" key="2">
    <source>
        <dbReference type="SAM" id="SignalP"/>
    </source>
</evidence>
<dbReference type="InterPro" id="IPR018389">
    <property type="entry name" value="DctP_fam"/>
</dbReference>
<evidence type="ECO:0000313" key="4">
    <source>
        <dbReference type="Proteomes" id="UP001149719"/>
    </source>
</evidence>
<keyword evidence="4" id="KW-1185">Reference proteome</keyword>
<dbReference type="PANTHER" id="PTHR33376">
    <property type="match status" value="1"/>
</dbReference>
<gene>
    <name evidence="3" type="ORF">O1D97_00510</name>
</gene>
<dbReference type="InterPro" id="IPR038404">
    <property type="entry name" value="TRAP_DctP_sf"/>
</dbReference>
<feature type="signal peptide" evidence="2">
    <location>
        <begin position="1"/>
        <end position="22"/>
    </location>
</feature>
<dbReference type="RefSeq" id="WP_269121833.1">
    <property type="nucleotide sequence ID" value="NZ_JAPUBN010000003.1"/>
</dbReference>
<name>A0ABT4JP58_9GAMM</name>
<dbReference type="Proteomes" id="UP001149719">
    <property type="component" value="Unassembled WGS sequence"/>
</dbReference>
<dbReference type="NCBIfam" id="NF037995">
    <property type="entry name" value="TRAP_S1"/>
    <property type="match status" value="1"/>
</dbReference>